<feature type="compositionally biased region" description="Polar residues" evidence="16">
    <location>
        <begin position="291"/>
        <end position="308"/>
    </location>
</feature>
<evidence type="ECO:0000256" key="11">
    <source>
        <dbReference type="ARBA" id="ARBA00022786"/>
    </source>
</evidence>
<evidence type="ECO:0000256" key="13">
    <source>
        <dbReference type="ARBA" id="ARBA00022989"/>
    </source>
</evidence>
<proteinExistence type="predicted"/>
<dbReference type="CDD" id="cd00200">
    <property type="entry name" value="WD40"/>
    <property type="match status" value="1"/>
</dbReference>
<feature type="region of interest" description="Disordered" evidence="16">
    <location>
        <begin position="345"/>
        <end position="378"/>
    </location>
</feature>
<name>A0A507D2V7_9FUNG</name>
<feature type="compositionally biased region" description="Polar residues" evidence="16">
    <location>
        <begin position="1473"/>
        <end position="1488"/>
    </location>
</feature>
<keyword evidence="6" id="KW-0808">Transferase</keyword>
<feature type="region of interest" description="Disordered" evidence="16">
    <location>
        <begin position="261"/>
        <end position="315"/>
    </location>
</feature>
<comment type="pathway">
    <text evidence="3">Protein modification; protein ubiquitination.</text>
</comment>
<dbReference type="PROSITE" id="PS50294">
    <property type="entry name" value="WD_REPEATS_REGION"/>
    <property type="match status" value="5"/>
</dbReference>
<dbReference type="GO" id="GO:0061630">
    <property type="term" value="F:ubiquitin protein ligase activity"/>
    <property type="evidence" value="ECO:0007669"/>
    <property type="project" value="UniProtKB-EC"/>
</dbReference>
<feature type="transmembrane region" description="Helical" evidence="17">
    <location>
        <begin position="821"/>
        <end position="846"/>
    </location>
</feature>
<dbReference type="SMART" id="SM00744">
    <property type="entry name" value="RINGv"/>
    <property type="match status" value="1"/>
</dbReference>
<dbReference type="SUPFAM" id="SSF57850">
    <property type="entry name" value="RING/U-box"/>
    <property type="match status" value="1"/>
</dbReference>
<dbReference type="InterPro" id="IPR011016">
    <property type="entry name" value="Znf_RING-CH"/>
</dbReference>
<feature type="repeat" description="WD" evidence="15">
    <location>
        <begin position="1944"/>
        <end position="1985"/>
    </location>
</feature>
<dbReference type="Proteomes" id="UP000320475">
    <property type="component" value="Unassembled WGS sequence"/>
</dbReference>
<feature type="repeat" description="WD" evidence="15">
    <location>
        <begin position="1860"/>
        <end position="1901"/>
    </location>
</feature>
<evidence type="ECO:0000256" key="14">
    <source>
        <dbReference type="ARBA" id="ARBA00023136"/>
    </source>
</evidence>
<dbReference type="GO" id="GO:0036503">
    <property type="term" value="P:ERAD pathway"/>
    <property type="evidence" value="ECO:0007669"/>
    <property type="project" value="TreeGrafter"/>
</dbReference>
<feature type="transmembrane region" description="Helical" evidence="17">
    <location>
        <begin position="112"/>
        <end position="130"/>
    </location>
</feature>
<dbReference type="VEuPathDB" id="FungiDB:SeMB42_g00650"/>
<dbReference type="SUPFAM" id="SSF50978">
    <property type="entry name" value="WD40 repeat-like"/>
    <property type="match status" value="1"/>
</dbReference>
<dbReference type="PROSITE" id="PS50082">
    <property type="entry name" value="WD_REPEATS_2"/>
    <property type="match status" value="6"/>
</dbReference>
<feature type="compositionally biased region" description="Polar residues" evidence="16">
    <location>
        <begin position="264"/>
        <end position="279"/>
    </location>
</feature>
<dbReference type="PANTHER" id="PTHR13145:SF0">
    <property type="entry name" value="E3 UBIQUITIN-PROTEIN LIGASE MARCHF6"/>
    <property type="match status" value="1"/>
</dbReference>
<comment type="catalytic activity">
    <reaction evidence="1">
        <text>S-ubiquitinyl-[E2 ubiquitin-conjugating enzyme]-L-cysteine + [acceptor protein]-L-lysine = [E2 ubiquitin-conjugating enzyme]-L-cysteine + N(6)-ubiquitinyl-[acceptor protein]-L-lysine.</text>
        <dbReference type="EC" id="2.3.2.27"/>
    </reaction>
</comment>
<dbReference type="InterPro" id="IPR020472">
    <property type="entry name" value="WD40_PAC1"/>
</dbReference>
<keyword evidence="5 15" id="KW-0853">WD repeat</keyword>
<evidence type="ECO:0000256" key="6">
    <source>
        <dbReference type="ARBA" id="ARBA00022679"/>
    </source>
</evidence>
<dbReference type="InterPro" id="IPR036322">
    <property type="entry name" value="WD40_repeat_dom_sf"/>
</dbReference>
<dbReference type="FunFam" id="3.30.40.10:FF:000287">
    <property type="entry name" value="RING finger membrane protein"/>
    <property type="match status" value="1"/>
</dbReference>
<feature type="compositionally biased region" description="Polar residues" evidence="16">
    <location>
        <begin position="349"/>
        <end position="359"/>
    </location>
</feature>
<evidence type="ECO:0000256" key="16">
    <source>
        <dbReference type="SAM" id="MobiDB-lite"/>
    </source>
</evidence>
<feature type="region of interest" description="Disordered" evidence="16">
    <location>
        <begin position="391"/>
        <end position="448"/>
    </location>
</feature>
<dbReference type="Pfam" id="PF12906">
    <property type="entry name" value="RINGv"/>
    <property type="match status" value="1"/>
</dbReference>
<evidence type="ECO:0000256" key="7">
    <source>
        <dbReference type="ARBA" id="ARBA00022692"/>
    </source>
</evidence>
<dbReference type="Gene3D" id="2.130.10.10">
    <property type="entry name" value="YVTN repeat-like/Quinoprotein amine dehydrogenase"/>
    <property type="match status" value="2"/>
</dbReference>
<dbReference type="SMART" id="SM00320">
    <property type="entry name" value="WD40"/>
    <property type="match status" value="7"/>
</dbReference>
<feature type="repeat" description="WD" evidence="15">
    <location>
        <begin position="2030"/>
        <end position="2071"/>
    </location>
</feature>
<dbReference type="InterPro" id="IPR015943">
    <property type="entry name" value="WD40/YVTN_repeat-like_dom_sf"/>
</dbReference>
<keyword evidence="10" id="KW-0863">Zinc-finger</keyword>
<evidence type="ECO:0000256" key="15">
    <source>
        <dbReference type="PROSITE-ProRule" id="PRU00221"/>
    </source>
</evidence>
<feature type="domain" description="RING-CH-type" evidence="19">
    <location>
        <begin position="20"/>
        <end position="81"/>
    </location>
</feature>
<dbReference type="OrthoDB" id="674604at2759"/>
<feature type="transmembrane region" description="Helical" evidence="17">
    <location>
        <begin position="510"/>
        <end position="532"/>
    </location>
</feature>
<dbReference type="GO" id="GO:0008270">
    <property type="term" value="F:zinc ion binding"/>
    <property type="evidence" value="ECO:0007669"/>
    <property type="project" value="UniProtKB-KW"/>
</dbReference>
<feature type="repeat" description="WD" evidence="15">
    <location>
        <begin position="1816"/>
        <end position="1850"/>
    </location>
</feature>
<evidence type="ECO:0000256" key="2">
    <source>
        <dbReference type="ARBA" id="ARBA00004141"/>
    </source>
</evidence>
<dbReference type="PANTHER" id="PTHR13145">
    <property type="entry name" value="SSM4 PROTEIN"/>
    <property type="match status" value="1"/>
</dbReference>
<dbReference type="EMBL" id="QEAM01000137">
    <property type="protein sequence ID" value="TPX45570.1"/>
    <property type="molecule type" value="Genomic_DNA"/>
</dbReference>
<feature type="transmembrane region" description="Helical" evidence="17">
    <location>
        <begin position="667"/>
        <end position="687"/>
    </location>
</feature>
<dbReference type="PROSITE" id="PS51292">
    <property type="entry name" value="ZF_RING_CH"/>
    <property type="match status" value="1"/>
</dbReference>
<feature type="compositionally biased region" description="Polar residues" evidence="16">
    <location>
        <begin position="1432"/>
        <end position="1444"/>
    </location>
</feature>
<feature type="transmembrane region" description="Helical" evidence="17">
    <location>
        <begin position="1248"/>
        <end position="1272"/>
    </location>
</feature>
<evidence type="ECO:0000256" key="10">
    <source>
        <dbReference type="ARBA" id="ARBA00022771"/>
    </source>
</evidence>
<dbReference type="PROSITE" id="PS00678">
    <property type="entry name" value="WD_REPEATS_1"/>
    <property type="match status" value="3"/>
</dbReference>
<dbReference type="InterPro" id="IPR056521">
    <property type="entry name" value="MARCHF6-like_C"/>
</dbReference>
<sequence>MSASEPAAMALTASGASGMTEDEDANFCRVCRAEATPDHPLYHPCRCSGSMKYIHQDCLEQWLAHSRKKHCEICNHQFTFSPIYVQTTPPPISVKFFVFVVAKRSLALLKTYTRIALSIVVWLIVLPYITSKIWRFFFSHTSLLSFIYWKLFQLVRNEISPAQTSAISTTLFDLEWITTSDKMQLLHHFFADVFEGQIIASVVIICAILIFAAKEWIVTQADVIAPEAVADRPVRPNPVPRLVIPPQPELIPANVARTLPRPMQNETPLSTVQNANESPSLRDPLVGESISIPTSSKVQPSITVSTNDPVDPDTNLLSTSQFKGKARDSSDDVDDYVNGIHNRVYSHDGLNSDSLASTRNRGKARENEPERPRAVGTSFLGVRPDLKWKRSRESTFDPSVVVPSPLPKSSSSSASRISFDASTASSSSNDQTPLHAPIPEPVGESHEPQAPVVRQVVPPEPIVAPVVIPHPLAGPAVNQAMEADLNDGNGAGDWNAFLELLGMWGPIEHLIQNISIVVVVLIFAIGVLAWAPYCTGRILFPLFATSLVKIKAMTLYLSAPIHNMADLLLEQAANSVANGVKWILKCEIASSLVKIAHIITPTSNAANSAVMSSLAVCLPRDLPAYWSCPIDSRSDDSISSGLNKSFLLARFGWWITEPRIGGLPETVVYLGFGYFVWLLHVVVLASQRGWLKHRYATTLFTLAGRVVSFLGVTVKFTAFMTVELGIFPIVCGILIDLCTLPVFDSTVQNRLAFHYSFPWTSSLLHWLVGTSYMFNFALYVATLRDIVRPGVMWFVRDPNDPSFHPINDIIEKPVLVQIKKLLIGSCMYAILIVGGVGSFVGLVGLLESVAPHASPFRIWPLKYESDGSISEFPLDRLIFHFVVPWAVRVVRPRSLFKMFVERPLRMSAKILRLSTFIFGGFHPDELMADGAERRFIRAPNHDHIEVVPGQPVMVYLEDHQEVQGRPNETPSEVSTNWVKIRIPNHFWGRLLFLSIMQWAFGLVASFCLMVGPIIVGRYATSYMYFVLNSDVDVAKIVNDSGRPELPVHDLHSFAVGVFLIVMIGRPMVTLVEAATWCLKESHRAARRARGVLVPAPASTGGTAQAVVDSAGPMEPVLPLSPPIAMEQVALEARWWEFDFDAGLRLAFTRQWNIAEWFRISGKAFFVSLTVGIVMPFLVGVNFDLYILSLIKSDKEQATTLSLLQVWALGAMHCKILYNLVIFGPETSFRRAVTAARDQGLVNLQLRPFAISVVLPVVGVGLALVLSPWLIVIPLEPRIIVSFNFEKHFEKVRLLYPVFALLLSLAITLRLFFKALKQWLTQIYEEECVIGRQLHNLEQEQDSNRQAPNARWQHVGVRKNVAHVSAKGPTQALHFRKRSVDVHGRSIDIFWIEVGLTDRDPMGQHGKESQSAMSSSDSTTPSSQVRPVLSRTIAISESFRSTPGDSSPPCPELASATTPQHNQRASNVLVDARSNGTPSRSSADGSTTTDCHDLSLSADTRRLSIDDGRLLEEAKANMYVGRQNHSIRPTEDIFNANEPRIKEDIIRMIAQYLSDEGHQVSKLTVLDEATLKWHEREEQQADAKWLRKAILDGDWAEAEKLLSKPMLKNQKGFLYAMYKVQYLEYIEHNETQKASRDDVHLLQSSILVLKAFTFLNKRLKPLEHLQTTPTEFRDLCYLLTAKAVTDVPSFKTWEGVGPARERLAEQFQNMLEFENADRQGSVFVPPHRLLDLLRQAVAYQIEFARYHPRIAPKVSTLLQDYSSVVIPNAMRHSFVGHTGNVKCVDFVGEDGKWIASGSSDNTVRIWELESATILSVLEGHASRIWDVTSSKGGARVASASGDGTVKIWDMKLSTRLCLQTLRGAVGDVYSVKFHPSGTHVATGGYDRAVRLYDLERGVAVKTFTGHQLSVSRTVFSPLGNLIVSGSKDSTIRFWDVVSGVCIRTITSHLGEVTSVEMSSNGREMLSSSKDNSNRLWDLRMTRPIRKFKGHQNTSKNFVRACFMGDALVVGGSEVGIVHLWDRDTGNILQSIPAHDGVAYSAVWNARQSLLVSCGDDNVVRSWHFDESRPLFDESVPSAVPW</sequence>
<keyword evidence="12" id="KW-0862">Zinc</keyword>
<feature type="compositionally biased region" description="Low complexity" evidence="16">
    <location>
        <begin position="1408"/>
        <end position="1422"/>
    </location>
</feature>
<feature type="repeat" description="WD" evidence="15">
    <location>
        <begin position="1902"/>
        <end position="1943"/>
    </location>
</feature>
<dbReference type="Pfam" id="PF00400">
    <property type="entry name" value="WD40"/>
    <property type="match status" value="6"/>
</dbReference>
<evidence type="ECO:0000256" key="4">
    <source>
        <dbReference type="ARBA" id="ARBA00012483"/>
    </source>
</evidence>
<feature type="transmembrane region" description="Helical" evidence="17">
    <location>
        <begin position="990"/>
        <end position="1015"/>
    </location>
</feature>
<feature type="compositionally biased region" description="Low complexity" evidence="16">
    <location>
        <begin position="398"/>
        <end position="428"/>
    </location>
</feature>
<dbReference type="GO" id="GO:0005789">
    <property type="term" value="C:endoplasmic reticulum membrane"/>
    <property type="evidence" value="ECO:0007669"/>
    <property type="project" value="TreeGrafter"/>
</dbReference>
<keyword evidence="11" id="KW-0833">Ubl conjugation pathway</keyword>
<evidence type="ECO:0000259" key="19">
    <source>
        <dbReference type="PROSITE" id="PS51292"/>
    </source>
</evidence>
<evidence type="ECO:0000313" key="20">
    <source>
        <dbReference type="EMBL" id="TPX45570.1"/>
    </source>
</evidence>
<dbReference type="InterPro" id="IPR001680">
    <property type="entry name" value="WD40_rpt"/>
</dbReference>
<feature type="transmembrane region" description="Helical" evidence="17">
    <location>
        <begin position="763"/>
        <end position="783"/>
    </location>
</feature>
<feature type="compositionally biased region" description="Polar residues" evidence="16">
    <location>
        <begin position="1454"/>
        <end position="1465"/>
    </location>
</feature>
<protein>
    <recommendedName>
        <fullName evidence="4">RING-type E3 ubiquitin transferase</fullName>
        <ecNumber evidence="4">2.3.2.27</ecNumber>
    </recommendedName>
</protein>
<dbReference type="InterPro" id="IPR019775">
    <property type="entry name" value="WD40_repeat_CS"/>
</dbReference>
<feature type="transmembrane region" description="Helical" evidence="17">
    <location>
        <begin position="193"/>
        <end position="213"/>
    </location>
</feature>
<keyword evidence="7 17" id="KW-0812">Transmembrane</keyword>
<keyword evidence="8" id="KW-0479">Metal-binding</keyword>
<evidence type="ECO:0000256" key="17">
    <source>
        <dbReference type="SAM" id="Phobius"/>
    </source>
</evidence>
<keyword evidence="14 17" id="KW-0472">Membrane</keyword>
<dbReference type="CDD" id="cd16702">
    <property type="entry name" value="RING_CH-C4HC3_MARCH6"/>
    <property type="match status" value="1"/>
</dbReference>
<dbReference type="PROSITE" id="PS50897">
    <property type="entry name" value="CTLH"/>
    <property type="match status" value="1"/>
</dbReference>
<comment type="subcellular location">
    <subcellularLocation>
        <location evidence="2">Membrane</location>
        <topology evidence="2">Multi-pass membrane protein</topology>
    </subcellularLocation>
</comment>
<keyword evidence="13 17" id="KW-1133">Transmembrane helix</keyword>
<feature type="region of interest" description="Disordered" evidence="16">
    <location>
        <begin position="1400"/>
        <end position="1492"/>
    </location>
</feature>
<evidence type="ECO:0000256" key="1">
    <source>
        <dbReference type="ARBA" id="ARBA00000900"/>
    </source>
</evidence>
<accession>A0A507D2V7</accession>
<feature type="domain" description="CTLH" evidence="18">
    <location>
        <begin position="1585"/>
        <end position="1632"/>
    </location>
</feature>
<feature type="transmembrane region" description="Helical" evidence="17">
    <location>
        <begin position="1293"/>
        <end position="1312"/>
    </location>
</feature>
<feature type="transmembrane region" description="Helical" evidence="17">
    <location>
        <begin position="1163"/>
        <end position="1182"/>
    </location>
</feature>
<organism evidence="20 21">
    <name type="scientific">Synchytrium endobioticum</name>
    <dbReference type="NCBI Taxonomy" id="286115"/>
    <lineage>
        <taxon>Eukaryota</taxon>
        <taxon>Fungi</taxon>
        <taxon>Fungi incertae sedis</taxon>
        <taxon>Chytridiomycota</taxon>
        <taxon>Chytridiomycota incertae sedis</taxon>
        <taxon>Chytridiomycetes</taxon>
        <taxon>Synchytriales</taxon>
        <taxon>Synchytriaceae</taxon>
        <taxon>Synchytrium</taxon>
    </lineage>
</organism>
<dbReference type="InterPro" id="IPR006595">
    <property type="entry name" value="CTLH_C"/>
</dbReference>
<evidence type="ECO:0000256" key="5">
    <source>
        <dbReference type="ARBA" id="ARBA00022574"/>
    </source>
</evidence>
<dbReference type="InterPro" id="IPR013083">
    <property type="entry name" value="Znf_RING/FYVE/PHD"/>
</dbReference>
<dbReference type="PRINTS" id="PR00320">
    <property type="entry name" value="GPROTEINBRPT"/>
</dbReference>
<evidence type="ECO:0000256" key="3">
    <source>
        <dbReference type="ARBA" id="ARBA00004906"/>
    </source>
</evidence>
<dbReference type="Pfam" id="PF23113">
    <property type="entry name" value="MARCHF6_C"/>
    <property type="match status" value="1"/>
</dbReference>
<gene>
    <name evidence="20" type="ORF">SeLEV6574_g03791</name>
</gene>
<feature type="compositionally biased region" description="Basic and acidic residues" evidence="16">
    <location>
        <begin position="363"/>
        <end position="373"/>
    </location>
</feature>
<keyword evidence="9" id="KW-0677">Repeat</keyword>
<evidence type="ECO:0000313" key="21">
    <source>
        <dbReference type="Proteomes" id="UP000320475"/>
    </source>
</evidence>
<evidence type="ECO:0000259" key="18">
    <source>
        <dbReference type="PROSITE" id="PS50897"/>
    </source>
</evidence>
<evidence type="ECO:0000256" key="9">
    <source>
        <dbReference type="ARBA" id="ARBA00022737"/>
    </source>
</evidence>
<dbReference type="Gene3D" id="3.30.40.10">
    <property type="entry name" value="Zinc/RING finger domain, C3HC4 (zinc finger)"/>
    <property type="match status" value="1"/>
</dbReference>
<feature type="transmembrane region" description="Helical" evidence="17">
    <location>
        <begin position="724"/>
        <end position="743"/>
    </location>
</feature>
<evidence type="ECO:0000256" key="12">
    <source>
        <dbReference type="ARBA" id="ARBA00022833"/>
    </source>
</evidence>
<dbReference type="EC" id="2.3.2.27" evidence="4"/>
<evidence type="ECO:0000256" key="8">
    <source>
        <dbReference type="ARBA" id="ARBA00022723"/>
    </source>
</evidence>
<reference evidence="20 21" key="1">
    <citation type="journal article" date="2019" name="Sci. Rep.">
        <title>Comparative genomics of chytrid fungi reveal insights into the obligate biotrophic and pathogenic lifestyle of Synchytrium endobioticum.</title>
        <authorList>
            <person name="van de Vossenberg B.T.L.H."/>
            <person name="Warris S."/>
            <person name="Nguyen H.D.T."/>
            <person name="van Gent-Pelzer M.P.E."/>
            <person name="Joly D.L."/>
            <person name="van de Geest H.C."/>
            <person name="Bonants P.J.M."/>
            <person name="Smith D.S."/>
            <person name="Levesque C.A."/>
            <person name="van der Lee T.A.J."/>
        </authorList>
    </citation>
    <scope>NUCLEOTIDE SEQUENCE [LARGE SCALE GENOMIC DNA]</scope>
    <source>
        <strain evidence="20 21">LEV6574</strain>
    </source>
</reference>
<feature type="repeat" description="WD" evidence="15">
    <location>
        <begin position="1773"/>
        <end position="1815"/>
    </location>
</feature>
<comment type="caution">
    <text evidence="20">The sequence shown here is derived from an EMBL/GenBank/DDBJ whole genome shotgun (WGS) entry which is preliminary data.</text>
</comment>